<dbReference type="Pfam" id="PF01771">
    <property type="entry name" value="Viral_alk_exo"/>
    <property type="match status" value="1"/>
</dbReference>
<dbReference type="InterPro" id="IPR034720">
    <property type="entry name" value="Viral_alk_exo"/>
</dbReference>
<dbReference type="GO" id="GO:0004527">
    <property type="term" value="F:exonuclease activity"/>
    <property type="evidence" value="ECO:0007669"/>
    <property type="project" value="UniProtKB-KW"/>
</dbReference>
<comment type="caution">
    <text evidence="6">The sequence shown here is derived from an EMBL/GenBank/DDBJ whole genome shotgun (WGS) entry which is preliminary data.</text>
</comment>
<dbReference type="EMBL" id="RCHS01000264">
    <property type="protein sequence ID" value="RMX59856.1"/>
    <property type="molecule type" value="Genomic_DNA"/>
</dbReference>
<dbReference type="Proteomes" id="UP000275408">
    <property type="component" value="Unassembled WGS sequence"/>
</dbReference>
<dbReference type="SUPFAM" id="SSF52980">
    <property type="entry name" value="Restriction endonuclease-like"/>
    <property type="match status" value="1"/>
</dbReference>
<evidence type="ECO:0000256" key="1">
    <source>
        <dbReference type="ARBA" id="ARBA00022722"/>
    </source>
</evidence>
<sequence>MKTKERGSHDFYDKSGIVGSLGGVALYAKAQKISNAEESQDLSIFPLLTFDDVGQYAKKMFGCTSTAKAYKFMAEPGYLHEIKVIRANNAVKIASKCFHSMKKNKPPHSLEVSLSMADGSLSGRSEISLKVQEQTITQSSSESWHLLRKKQITASKFGTVARQVSNFETLVNQLNPTRFVQTPAMKRGVELEPHVATIYANVAKNGGVTVFPSGLIIYQNAQAHMEFHTAVDKLHPEKAGGEDRGKMHSMLQEGEHRSGSTTHLP</sequence>
<keyword evidence="4" id="KW-0269">Exonuclease</keyword>
<protein>
    <submittedName>
        <fullName evidence="6">Uncharacterized protein</fullName>
    </submittedName>
</protein>
<feature type="region of interest" description="Disordered" evidence="5">
    <location>
        <begin position="236"/>
        <end position="265"/>
    </location>
</feature>
<evidence type="ECO:0000313" key="7">
    <source>
        <dbReference type="Proteomes" id="UP000275408"/>
    </source>
</evidence>
<keyword evidence="7" id="KW-1185">Reference proteome</keyword>
<keyword evidence="2" id="KW-0255">Endonuclease</keyword>
<dbReference type="AlphaFoldDB" id="A0A3M6V1N4"/>
<reference evidence="6 7" key="1">
    <citation type="journal article" date="2018" name="Sci. Rep.">
        <title>Comparative analysis of the Pocillopora damicornis genome highlights role of immune system in coral evolution.</title>
        <authorList>
            <person name="Cunning R."/>
            <person name="Bay R.A."/>
            <person name="Gillette P."/>
            <person name="Baker A.C."/>
            <person name="Traylor-Knowles N."/>
        </authorList>
    </citation>
    <scope>NUCLEOTIDE SEQUENCE [LARGE SCALE GENOMIC DNA]</scope>
    <source>
        <strain evidence="6">RSMAS</strain>
        <tissue evidence="6">Whole animal</tissue>
    </source>
</reference>
<dbReference type="InterPro" id="IPR051703">
    <property type="entry name" value="NF-kappa-B_Signaling_Reg"/>
</dbReference>
<evidence type="ECO:0000256" key="4">
    <source>
        <dbReference type="ARBA" id="ARBA00022839"/>
    </source>
</evidence>
<evidence type="ECO:0000313" key="6">
    <source>
        <dbReference type="EMBL" id="RMX59856.1"/>
    </source>
</evidence>
<evidence type="ECO:0000256" key="5">
    <source>
        <dbReference type="SAM" id="MobiDB-lite"/>
    </source>
</evidence>
<evidence type="ECO:0000256" key="3">
    <source>
        <dbReference type="ARBA" id="ARBA00022801"/>
    </source>
</evidence>
<dbReference type="GO" id="GO:0006281">
    <property type="term" value="P:DNA repair"/>
    <property type="evidence" value="ECO:0007669"/>
    <property type="project" value="UniProtKB-ARBA"/>
</dbReference>
<proteinExistence type="predicted"/>
<dbReference type="InterPro" id="IPR011604">
    <property type="entry name" value="PDDEXK-like_dom_sf"/>
</dbReference>
<keyword evidence="1" id="KW-0540">Nuclease</keyword>
<dbReference type="PANTHER" id="PTHR46609">
    <property type="entry name" value="EXONUCLEASE, PHAGE-TYPE/RECB, C-TERMINAL DOMAIN-CONTAINING PROTEIN"/>
    <property type="match status" value="1"/>
</dbReference>
<dbReference type="Gene3D" id="3.90.320.10">
    <property type="match status" value="1"/>
</dbReference>
<accession>A0A3M6V1N4</accession>
<name>A0A3M6V1N4_POCDA</name>
<dbReference type="PANTHER" id="PTHR46609:SF8">
    <property type="entry name" value="YQAJ VIRAL RECOMBINASE DOMAIN-CONTAINING PROTEIN"/>
    <property type="match status" value="1"/>
</dbReference>
<evidence type="ECO:0000256" key="2">
    <source>
        <dbReference type="ARBA" id="ARBA00022759"/>
    </source>
</evidence>
<feature type="compositionally biased region" description="Basic and acidic residues" evidence="5">
    <location>
        <begin position="236"/>
        <end position="246"/>
    </location>
</feature>
<keyword evidence="3" id="KW-0378">Hydrolase</keyword>
<gene>
    <name evidence="6" type="ORF">pdam_00023025</name>
</gene>
<organism evidence="6 7">
    <name type="scientific">Pocillopora damicornis</name>
    <name type="common">Cauliflower coral</name>
    <name type="synonym">Millepora damicornis</name>
    <dbReference type="NCBI Taxonomy" id="46731"/>
    <lineage>
        <taxon>Eukaryota</taxon>
        <taxon>Metazoa</taxon>
        <taxon>Cnidaria</taxon>
        <taxon>Anthozoa</taxon>
        <taxon>Hexacorallia</taxon>
        <taxon>Scleractinia</taxon>
        <taxon>Astrocoeniina</taxon>
        <taxon>Pocilloporidae</taxon>
        <taxon>Pocillopora</taxon>
    </lineage>
</organism>
<dbReference type="InterPro" id="IPR011335">
    <property type="entry name" value="Restrct_endonuc-II-like"/>
</dbReference>
<dbReference type="GO" id="GO:0004519">
    <property type="term" value="F:endonuclease activity"/>
    <property type="evidence" value="ECO:0007669"/>
    <property type="project" value="UniProtKB-KW"/>
</dbReference>